<feature type="non-terminal residue" evidence="2">
    <location>
        <position position="1"/>
    </location>
</feature>
<dbReference type="AlphaFoldDB" id="A0A8S4QLC9"/>
<organism evidence="2 3">
    <name type="scientific">Pararge aegeria aegeria</name>
    <dbReference type="NCBI Taxonomy" id="348720"/>
    <lineage>
        <taxon>Eukaryota</taxon>
        <taxon>Metazoa</taxon>
        <taxon>Ecdysozoa</taxon>
        <taxon>Arthropoda</taxon>
        <taxon>Hexapoda</taxon>
        <taxon>Insecta</taxon>
        <taxon>Pterygota</taxon>
        <taxon>Neoptera</taxon>
        <taxon>Endopterygota</taxon>
        <taxon>Lepidoptera</taxon>
        <taxon>Glossata</taxon>
        <taxon>Ditrysia</taxon>
        <taxon>Papilionoidea</taxon>
        <taxon>Nymphalidae</taxon>
        <taxon>Satyrinae</taxon>
        <taxon>Satyrini</taxon>
        <taxon>Parargina</taxon>
        <taxon>Pararge</taxon>
    </lineage>
</organism>
<keyword evidence="3" id="KW-1185">Reference proteome</keyword>
<evidence type="ECO:0000313" key="2">
    <source>
        <dbReference type="EMBL" id="CAH2211746.1"/>
    </source>
</evidence>
<evidence type="ECO:0000313" key="3">
    <source>
        <dbReference type="Proteomes" id="UP000838756"/>
    </source>
</evidence>
<proteinExistence type="predicted"/>
<sequence>ITDSPLFRARMEADETPTHVLPMKRSKGTTHSIPWLPSITP</sequence>
<accession>A0A8S4QLC9</accession>
<protein>
    <submittedName>
        <fullName evidence="2">Jg6462 protein</fullName>
    </submittedName>
</protein>
<gene>
    <name evidence="2" type="primary">jg6462</name>
    <name evidence="2" type="ORF">PAEG_LOCUS3455</name>
</gene>
<evidence type="ECO:0000256" key="1">
    <source>
        <dbReference type="SAM" id="MobiDB-lite"/>
    </source>
</evidence>
<reference evidence="2" key="1">
    <citation type="submission" date="2022-03" db="EMBL/GenBank/DDBJ databases">
        <authorList>
            <person name="Lindestad O."/>
        </authorList>
    </citation>
    <scope>NUCLEOTIDE SEQUENCE</scope>
</reference>
<feature type="region of interest" description="Disordered" evidence="1">
    <location>
        <begin position="12"/>
        <end position="41"/>
    </location>
</feature>
<name>A0A8S4QLC9_9NEOP</name>
<comment type="caution">
    <text evidence="2">The sequence shown here is derived from an EMBL/GenBank/DDBJ whole genome shotgun (WGS) entry which is preliminary data.</text>
</comment>
<dbReference type="Proteomes" id="UP000838756">
    <property type="component" value="Unassembled WGS sequence"/>
</dbReference>
<dbReference type="EMBL" id="CAKXAJ010011071">
    <property type="protein sequence ID" value="CAH2211746.1"/>
    <property type="molecule type" value="Genomic_DNA"/>
</dbReference>